<dbReference type="InterPro" id="IPR043168">
    <property type="entry name" value="DegV_C"/>
</dbReference>
<evidence type="ECO:0000313" key="2">
    <source>
        <dbReference type="EMBL" id="OCT14329.1"/>
    </source>
</evidence>
<dbReference type="Pfam" id="PF02645">
    <property type="entry name" value="DegV"/>
    <property type="match status" value="1"/>
</dbReference>
<dbReference type="PANTHER" id="PTHR33434">
    <property type="entry name" value="DEGV DOMAIN-CONTAINING PROTEIN DR_1986-RELATED"/>
    <property type="match status" value="1"/>
</dbReference>
<dbReference type="SUPFAM" id="SSF82549">
    <property type="entry name" value="DAK1/DegV-like"/>
    <property type="match status" value="1"/>
</dbReference>
<dbReference type="PANTHER" id="PTHR33434:SF2">
    <property type="entry name" value="FATTY ACID-BINDING PROTEIN TM_1468"/>
    <property type="match status" value="1"/>
</dbReference>
<dbReference type="EMBL" id="LYPC01000020">
    <property type="protein sequence ID" value="OCT14329.1"/>
    <property type="molecule type" value="Genomic_DNA"/>
</dbReference>
<dbReference type="InterPro" id="IPR050270">
    <property type="entry name" value="DegV_domain_contain"/>
</dbReference>
<dbReference type="Gene3D" id="3.40.50.10170">
    <property type="match status" value="1"/>
</dbReference>
<organism evidence="2 3">
    <name type="scientific">Paenibacillus pectinilyticus</name>
    <dbReference type="NCBI Taxonomy" id="512399"/>
    <lineage>
        <taxon>Bacteria</taxon>
        <taxon>Bacillati</taxon>
        <taxon>Bacillota</taxon>
        <taxon>Bacilli</taxon>
        <taxon>Bacillales</taxon>
        <taxon>Paenibacillaceae</taxon>
        <taxon>Paenibacillus</taxon>
    </lineage>
</organism>
<protein>
    <submittedName>
        <fullName evidence="2">Fatty acid-binding protein DegV</fullName>
    </submittedName>
</protein>
<dbReference type="STRING" id="512399.A8709_26250"/>
<dbReference type="AlphaFoldDB" id="A0A1C1A1C4"/>
<dbReference type="GO" id="GO:0008289">
    <property type="term" value="F:lipid binding"/>
    <property type="evidence" value="ECO:0007669"/>
    <property type="project" value="UniProtKB-KW"/>
</dbReference>
<dbReference type="RefSeq" id="WP_065853181.1">
    <property type="nucleotide sequence ID" value="NZ_LYPC01000020.1"/>
</dbReference>
<accession>A0A1C1A1C4</accession>
<dbReference type="PROSITE" id="PS51482">
    <property type="entry name" value="DEGV"/>
    <property type="match status" value="1"/>
</dbReference>
<name>A0A1C1A1C4_9BACL</name>
<sequence length="282" mass="30986">MSRVRIFTDSTCDLSEELLQRFQIEVVPLYVIFEEQSYQDRVNINAQQLFDFVTHTGKLPKTAAPAPIDFEKAFAPFIEAGEDIVYIGLSSELSSTIQNAAIAAGSFPDGRILVIDSRNLSTGIGVLVVKAAQAALEGRNQAEIKAIIEPVIGKIEVSFIIDTLDYLHKGGRCSSVQAFIGSLLKIRPIVTVIGGAMQLTDKVRGKREKALNQLLQNALAFKDEMDTDFMFITHAQAHEEAAYVKQQFELHTNVKNVFLTETGCVVSSHCGPHTVGIVFAKK</sequence>
<dbReference type="Gene3D" id="3.30.1180.10">
    <property type="match status" value="1"/>
</dbReference>
<keyword evidence="1" id="KW-0446">Lipid-binding</keyword>
<evidence type="ECO:0000256" key="1">
    <source>
        <dbReference type="ARBA" id="ARBA00023121"/>
    </source>
</evidence>
<dbReference type="InterPro" id="IPR003797">
    <property type="entry name" value="DegV"/>
</dbReference>
<reference evidence="3" key="1">
    <citation type="submission" date="2016-05" db="EMBL/GenBank/DDBJ databases">
        <title>Paenibacillus oryzae. sp. nov., isolated from the rice root.</title>
        <authorList>
            <person name="Zhang J."/>
            <person name="Zhang X."/>
        </authorList>
    </citation>
    <scope>NUCLEOTIDE SEQUENCE [LARGE SCALE GENOMIC DNA]</scope>
    <source>
        <strain evidence="3">KCTC13222</strain>
    </source>
</reference>
<evidence type="ECO:0000313" key="3">
    <source>
        <dbReference type="Proteomes" id="UP000093309"/>
    </source>
</evidence>
<dbReference type="NCBIfam" id="TIGR00762">
    <property type="entry name" value="DegV"/>
    <property type="match status" value="1"/>
</dbReference>
<keyword evidence="3" id="KW-1185">Reference proteome</keyword>
<comment type="caution">
    <text evidence="2">The sequence shown here is derived from an EMBL/GenBank/DDBJ whole genome shotgun (WGS) entry which is preliminary data.</text>
</comment>
<gene>
    <name evidence="2" type="ORF">A8709_26250</name>
</gene>
<dbReference type="OrthoDB" id="9780660at2"/>
<proteinExistence type="predicted"/>
<dbReference type="Proteomes" id="UP000093309">
    <property type="component" value="Unassembled WGS sequence"/>
</dbReference>